<evidence type="ECO:0000256" key="7">
    <source>
        <dbReference type="SAM" id="MobiDB-lite"/>
    </source>
</evidence>
<evidence type="ECO:0000256" key="8">
    <source>
        <dbReference type="SAM" id="Phobius"/>
    </source>
</evidence>
<dbReference type="GO" id="GO:0008324">
    <property type="term" value="F:monoatomic cation transmembrane transporter activity"/>
    <property type="evidence" value="ECO:0007669"/>
    <property type="project" value="InterPro"/>
</dbReference>
<evidence type="ECO:0000256" key="4">
    <source>
        <dbReference type="ARBA" id="ARBA00022692"/>
    </source>
</evidence>
<accession>A0A4Q2EJ65</accession>
<keyword evidence="3" id="KW-1003">Cell membrane</keyword>
<keyword evidence="10" id="KW-1185">Reference proteome</keyword>
<protein>
    <submittedName>
        <fullName evidence="9">Na+/H+ antiporter subunit E</fullName>
    </submittedName>
</protein>
<dbReference type="EMBL" id="PPCV01000005">
    <property type="protein sequence ID" value="RXW31995.1"/>
    <property type="molecule type" value="Genomic_DNA"/>
</dbReference>
<evidence type="ECO:0000256" key="6">
    <source>
        <dbReference type="ARBA" id="ARBA00023136"/>
    </source>
</evidence>
<dbReference type="GO" id="GO:0005886">
    <property type="term" value="C:plasma membrane"/>
    <property type="evidence" value="ECO:0007669"/>
    <property type="project" value="UniProtKB-SubCell"/>
</dbReference>
<comment type="similarity">
    <text evidence="2">Belongs to the CPA3 antiporters (TC 2.A.63) subunit E family.</text>
</comment>
<name>A0A4Q2EJ65_9ACTN</name>
<evidence type="ECO:0000256" key="1">
    <source>
        <dbReference type="ARBA" id="ARBA00004651"/>
    </source>
</evidence>
<comment type="subcellular location">
    <subcellularLocation>
        <location evidence="1">Cell membrane</location>
        <topology evidence="1">Multi-pass membrane protein</topology>
    </subcellularLocation>
</comment>
<keyword evidence="4 8" id="KW-0812">Transmembrane</keyword>
<proteinExistence type="inferred from homology"/>
<evidence type="ECO:0000256" key="5">
    <source>
        <dbReference type="ARBA" id="ARBA00022989"/>
    </source>
</evidence>
<dbReference type="PANTHER" id="PTHR34584">
    <property type="entry name" value="NA(+)/H(+) ANTIPORTER SUBUNIT E1"/>
    <property type="match status" value="1"/>
</dbReference>
<feature type="region of interest" description="Disordered" evidence="7">
    <location>
        <begin position="1"/>
        <end position="20"/>
    </location>
</feature>
<dbReference type="Pfam" id="PF01899">
    <property type="entry name" value="MNHE"/>
    <property type="match status" value="1"/>
</dbReference>
<comment type="caution">
    <text evidence="9">The sequence shown here is derived from an EMBL/GenBank/DDBJ whole genome shotgun (WGS) entry which is preliminary data.</text>
</comment>
<dbReference type="Proteomes" id="UP000290624">
    <property type="component" value="Unassembled WGS sequence"/>
</dbReference>
<dbReference type="InterPro" id="IPR002758">
    <property type="entry name" value="Cation_antiport_E"/>
</dbReference>
<evidence type="ECO:0000313" key="10">
    <source>
        <dbReference type="Proteomes" id="UP000290624"/>
    </source>
</evidence>
<sequence length="208" mass="23043">MSEQAPTRDHETKAGKKERRRVPFQPRQILMLALIWLVLVGEVNVVTVVGGLLLGWLIMLVFPLPPVDHSGRIHPWRLLVLVTHLVRDLAVSSVRLMIYAFSTRVPHPGIVRVPLHAKADLYEVNTAELASVVPGTIAVDVRRKPRLLYLHVFDLPDPATRQETIDDTWALERRVVAAFGSAKELADLDAAQVPSARPSGTDTPKGDA</sequence>
<feature type="compositionally biased region" description="Basic and acidic residues" evidence="7">
    <location>
        <begin position="1"/>
        <end position="15"/>
    </location>
</feature>
<evidence type="ECO:0000313" key="9">
    <source>
        <dbReference type="EMBL" id="RXW31995.1"/>
    </source>
</evidence>
<dbReference type="NCBIfam" id="NF006521">
    <property type="entry name" value="PRK08965.1-5"/>
    <property type="match status" value="1"/>
</dbReference>
<gene>
    <name evidence="9" type="ORF">C1706_08085</name>
</gene>
<dbReference type="RefSeq" id="WP_129458735.1">
    <property type="nucleotide sequence ID" value="NZ_PPCV01000005.1"/>
</dbReference>
<keyword evidence="6 8" id="KW-0472">Membrane</keyword>
<reference evidence="9 10" key="1">
    <citation type="submission" date="2018-01" db="EMBL/GenBank/DDBJ databases">
        <title>Lactibacter flavus gen. nov., sp. nov., a novel bacterium of the family Propionibacteriaceae isolated from raw milk and dairy products.</title>
        <authorList>
            <person name="Wenning M."/>
            <person name="Breitenwieser F."/>
            <person name="Huptas C."/>
            <person name="von Neubeck M."/>
            <person name="Busse H.-J."/>
            <person name="Scherer S."/>
        </authorList>
    </citation>
    <scope>NUCLEOTIDE SEQUENCE [LARGE SCALE GENOMIC DNA]</scope>
    <source>
        <strain evidence="9 10">VG341</strain>
    </source>
</reference>
<evidence type="ECO:0000256" key="2">
    <source>
        <dbReference type="ARBA" id="ARBA00006228"/>
    </source>
</evidence>
<dbReference type="PANTHER" id="PTHR34584:SF1">
    <property type="entry name" value="NA(+)_H(+) ANTIPORTER SUBUNIT E1"/>
    <property type="match status" value="1"/>
</dbReference>
<dbReference type="OrthoDB" id="3556991at2"/>
<keyword evidence="5 8" id="KW-1133">Transmembrane helix</keyword>
<organism evidence="9 10">
    <name type="scientific">Propioniciclava flava</name>
    <dbReference type="NCBI Taxonomy" id="2072026"/>
    <lineage>
        <taxon>Bacteria</taxon>
        <taxon>Bacillati</taxon>
        <taxon>Actinomycetota</taxon>
        <taxon>Actinomycetes</taxon>
        <taxon>Propionibacteriales</taxon>
        <taxon>Propionibacteriaceae</taxon>
        <taxon>Propioniciclava</taxon>
    </lineage>
</organism>
<dbReference type="AlphaFoldDB" id="A0A4Q2EJ65"/>
<evidence type="ECO:0000256" key="3">
    <source>
        <dbReference type="ARBA" id="ARBA00022475"/>
    </source>
</evidence>
<feature type="transmembrane region" description="Helical" evidence="8">
    <location>
        <begin position="29"/>
        <end position="58"/>
    </location>
</feature>